<dbReference type="SMART" id="SM00448">
    <property type="entry name" value="REC"/>
    <property type="match status" value="1"/>
</dbReference>
<comment type="caution">
    <text evidence="4">The sequence shown here is derived from an EMBL/GenBank/DDBJ whole genome shotgun (WGS) entry which is preliminary data.</text>
</comment>
<dbReference type="InterPro" id="IPR007492">
    <property type="entry name" value="LytTR_DNA-bd_dom"/>
</dbReference>
<sequence length="264" mass="30024">MSILKAIIVDDEEFARSSLFFLLQQNCPAIEITGIARSVAEAKDILAHHQINLIFLDIAMPGGNGFELIPDAQQHNAAVIFTTAFDQYALKAIKANALDYLLKPIDIDELKIAVDKVLEYTRLHQTLDKKDERITNLATSLNSKTEIRKLTLPYGQGFKMIDVDDIIYIEADSNYSVFHLSNHDKITVSKVLREFEELLPSEQFVRIHKSSIINLNHLKEYNSKNGLQALLKNGESINVSRRRASDFFEKIKHFTKSNGEHKQN</sequence>
<feature type="domain" description="HTH LytTR-type" evidence="3">
    <location>
        <begin position="150"/>
        <end position="253"/>
    </location>
</feature>
<dbReference type="SMART" id="SM00850">
    <property type="entry name" value="LytTR"/>
    <property type="match status" value="1"/>
</dbReference>
<organism evidence="4 5">
    <name type="scientific">Pedobacter jejuensis</name>
    <dbReference type="NCBI Taxonomy" id="1268550"/>
    <lineage>
        <taxon>Bacteria</taxon>
        <taxon>Pseudomonadati</taxon>
        <taxon>Bacteroidota</taxon>
        <taxon>Sphingobacteriia</taxon>
        <taxon>Sphingobacteriales</taxon>
        <taxon>Sphingobacteriaceae</taxon>
        <taxon>Pedobacter</taxon>
    </lineage>
</organism>
<dbReference type="Gene3D" id="2.40.50.1020">
    <property type="entry name" value="LytTr DNA-binding domain"/>
    <property type="match status" value="1"/>
</dbReference>
<dbReference type="PROSITE" id="PS50110">
    <property type="entry name" value="RESPONSE_REGULATORY"/>
    <property type="match status" value="1"/>
</dbReference>
<evidence type="ECO:0000259" key="2">
    <source>
        <dbReference type="PROSITE" id="PS50110"/>
    </source>
</evidence>
<dbReference type="SUPFAM" id="SSF52172">
    <property type="entry name" value="CheY-like"/>
    <property type="match status" value="1"/>
</dbReference>
<dbReference type="Pfam" id="PF04397">
    <property type="entry name" value="LytTR"/>
    <property type="match status" value="1"/>
</dbReference>
<dbReference type="InterPro" id="IPR011006">
    <property type="entry name" value="CheY-like_superfamily"/>
</dbReference>
<keyword evidence="5" id="KW-1185">Reference proteome</keyword>
<name>A0A3N0C1Z0_9SPHI</name>
<dbReference type="Proteomes" id="UP000274046">
    <property type="component" value="Unassembled WGS sequence"/>
</dbReference>
<evidence type="ECO:0000256" key="1">
    <source>
        <dbReference type="PROSITE-ProRule" id="PRU00169"/>
    </source>
</evidence>
<proteinExistence type="predicted"/>
<dbReference type="GO" id="GO:0000156">
    <property type="term" value="F:phosphorelay response regulator activity"/>
    <property type="evidence" value="ECO:0007669"/>
    <property type="project" value="InterPro"/>
</dbReference>
<dbReference type="Gene3D" id="3.40.50.2300">
    <property type="match status" value="1"/>
</dbReference>
<evidence type="ECO:0000259" key="3">
    <source>
        <dbReference type="PROSITE" id="PS50930"/>
    </source>
</evidence>
<dbReference type="EMBL" id="RBEE01000002">
    <property type="protein sequence ID" value="RNL56478.1"/>
    <property type="molecule type" value="Genomic_DNA"/>
</dbReference>
<evidence type="ECO:0000313" key="4">
    <source>
        <dbReference type="EMBL" id="RNL56478.1"/>
    </source>
</evidence>
<dbReference type="GO" id="GO:0003677">
    <property type="term" value="F:DNA binding"/>
    <property type="evidence" value="ECO:0007669"/>
    <property type="project" value="UniProtKB-KW"/>
</dbReference>
<feature type="modified residue" description="4-aspartylphosphate" evidence="1">
    <location>
        <position position="57"/>
    </location>
</feature>
<dbReference type="RefSeq" id="WP_123203991.1">
    <property type="nucleotide sequence ID" value="NZ_RBEE01000002.1"/>
</dbReference>
<feature type="domain" description="Response regulatory" evidence="2">
    <location>
        <begin position="5"/>
        <end position="118"/>
    </location>
</feature>
<dbReference type="AlphaFoldDB" id="A0A3N0C1Z0"/>
<keyword evidence="4" id="KW-0238">DNA-binding</keyword>
<dbReference type="Pfam" id="PF00072">
    <property type="entry name" value="Response_reg"/>
    <property type="match status" value="1"/>
</dbReference>
<dbReference type="OrthoDB" id="9787344at2"/>
<evidence type="ECO:0000313" key="5">
    <source>
        <dbReference type="Proteomes" id="UP000274046"/>
    </source>
</evidence>
<reference evidence="4 5" key="1">
    <citation type="submission" date="2018-10" db="EMBL/GenBank/DDBJ databases">
        <title>Genome sequencing of Pedobacter jejuensis TNB23.</title>
        <authorList>
            <person name="Cho Y.-J."/>
            <person name="Cho A."/>
            <person name="Kim O.-S."/>
        </authorList>
    </citation>
    <scope>NUCLEOTIDE SEQUENCE [LARGE SCALE GENOMIC DNA]</scope>
    <source>
        <strain evidence="4 5">TNB23</strain>
    </source>
</reference>
<accession>A0A3N0C1Z0</accession>
<keyword evidence="1" id="KW-0597">Phosphoprotein</keyword>
<dbReference type="PROSITE" id="PS50930">
    <property type="entry name" value="HTH_LYTTR"/>
    <property type="match status" value="1"/>
</dbReference>
<protein>
    <submittedName>
        <fullName evidence="4">DNA-binding response regulator</fullName>
    </submittedName>
</protein>
<gene>
    <name evidence="4" type="ORF">D7004_00895</name>
</gene>
<dbReference type="PANTHER" id="PTHR37299:SF1">
    <property type="entry name" value="STAGE 0 SPORULATION PROTEIN A HOMOLOG"/>
    <property type="match status" value="1"/>
</dbReference>
<dbReference type="InterPro" id="IPR001789">
    <property type="entry name" value="Sig_transdc_resp-reg_receiver"/>
</dbReference>
<dbReference type="PANTHER" id="PTHR37299">
    <property type="entry name" value="TRANSCRIPTIONAL REGULATOR-RELATED"/>
    <property type="match status" value="1"/>
</dbReference>
<dbReference type="InterPro" id="IPR046947">
    <property type="entry name" value="LytR-like"/>
</dbReference>